<gene>
    <name evidence="1" type="ORF">OEZ85_011016</name>
</gene>
<accession>A0ABY8TPE8</accession>
<dbReference type="EMBL" id="CP126209">
    <property type="protein sequence ID" value="WIA10850.1"/>
    <property type="molecule type" value="Genomic_DNA"/>
</dbReference>
<protein>
    <submittedName>
        <fullName evidence="1">Uncharacterized protein</fullName>
    </submittedName>
</protein>
<dbReference type="Proteomes" id="UP001244341">
    <property type="component" value="Chromosome 2b"/>
</dbReference>
<evidence type="ECO:0000313" key="1">
    <source>
        <dbReference type="EMBL" id="WIA10850.1"/>
    </source>
</evidence>
<proteinExistence type="predicted"/>
<name>A0ABY8TPE8_TETOB</name>
<evidence type="ECO:0000313" key="2">
    <source>
        <dbReference type="Proteomes" id="UP001244341"/>
    </source>
</evidence>
<sequence length="354" mass="38904">MRDPTLPSPLLGQKLTYSGHMAHLAALVAPAVEEGPCAMLESAIPYSCIARLASGLPEVGGRCRHHAPIIGELARSTGSKVLAWAGERWISTSEFVIAAGIAATKVCGKPALARHKAVVVKHPGEQQQLYVLRLAECRLAGEWQRQERALDALILSFKEHPRHTQQAASRAPSWRQIKELVMASDALRAAKRVGWLAKRAMARVLLHDFTLKVCDTHEYGPAALVQKPHYFFSTAFDPAFMCKPRPARLVDVPAGVATKAEVRLLLRTLRHTKDLVTRTSRALAGKGYVVPGAISVIRALRAAIQAVQGWQHHEAAKVVQAQWRTCVADPSHRICKSRLLREFHELTDHTTSAC</sequence>
<organism evidence="1 2">
    <name type="scientific">Tetradesmus obliquus</name>
    <name type="common">Green alga</name>
    <name type="synonym">Acutodesmus obliquus</name>
    <dbReference type="NCBI Taxonomy" id="3088"/>
    <lineage>
        <taxon>Eukaryota</taxon>
        <taxon>Viridiplantae</taxon>
        <taxon>Chlorophyta</taxon>
        <taxon>core chlorophytes</taxon>
        <taxon>Chlorophyceae</taxon>
        <taxon>CS clade</taxon>
        <taxon>Sphaeropleales</taxon>
        <taxon>Scenedesmaceae</taxon>
        <taxon>Tetradesmus</taxon>
    </lineage>
</organism>
<keyword evidence="2" id="KW-1185">Reference proteome</keyword>
<reference evidence="1 2" key="1">
    <citation type="submission" date="2023-05" db="EMBL/GenBank/DDBJ databases">
        <title>A 100% complete, gapless, phased diploid assembly of the Scenedesmus obliquus UTEX 3031 genome.</title>
        <authorList>
            <person name="Biondi T.C."/>
            <person name="Hanschen E.R."/>
            <person name="Kwon T."/>
            <person name="Eng W."/>
            <person name="Kruse C.P.S."/>
            <person name="Koehler S.I."/>
            <person name="Kunde Y."/>
            <person name="Gleasner C.D."/>
            <person name="You Mak K.T."/>
            <person name="Polle J."/>
            <person name="Hovde B.T."/>
            <person name="Starkenburg S.R."/>
        </authorList>
    </citation>
    <scope>NUCLEOTIDE SEQUENCE [LARGE SCALE GENOMIC DNA]</scope>
    <source>
        <strain evidence="1 2">DOE0152z</strain>
    </source>
</reference>